<gene>
    <name evidence="1" type="ORF">RhiirA1_453695</name>
</gene>
<evidence type="ECO:0000313" key="1">
    <source>
        <dbReference type="EMBL" id="PKC71297.1"/>
    </source>
</evidence>
<reference evidence="1 2" key="2">
    <citation type="submission" date="2017-10" db="EMBL/GenBank/DDBJ databases">
        <title>Genome analyses suggest a sexual origin of heterokaryosis in a supposedly ancient asexual fungus.</title>
        <authorList>
            <person name="Corradi N."/>
            <person name="Sedzielewska K."/>
            <person name="Noel J."/>
            <person name="Charron P."/>
            <person name="Farinelli L."/>
            <person name="Marton T."/>
            <person name="Kruger M."/>
            <person name="Pelin A."/>
            <person name="Brachmann A."/>
            <person name="Corradi N."/>
        </authorList>
    </citation>
    <scope>NUCLEOTIDE SEQUENCE [LARGE SCALE GENOMIC DNA]</scope>
    <source>
        <strain evidence="1 2">A1</strain>
    </source>
</reference>
<sequence length="287" mass="31791">MYETPFSCINSFDIYGPPKVSPISILMVPKLQTLQTSLRDNFALLHDALRDSVGSDGIQGGPMFDTMQLHQAKQNDVNSAVSTLIAEGNVSITFHNIFRTTTLDVFRGQSGAFMKITQTLIDSAKKRKKPDKKNVLKAVETLKELEKTFDEIDGHFANDKCQQPTNLSLHKTSLIVIGIYLCNTKECLLTWLFCGLFSSEPTLHVFSVPHISQESSFGIAPYREIGSCNSIPGEMFIPVEMSPSLFRLSIQRAHASASVIFYHAFYSFAACSSANIISMTTFTGNKP</sequence>
<protein>
    <submittedName>
        <fullName evidence="1">Uncharacterized protein</fullName>
    </submittedName>
</protein>
<reference evidence="1 2" key="1">
    <citation type="submission" date="2017-10" db="EMBL/GenBank/DDBJ databases">
        <title>Extensive intraspecific genome diversity in a model arbuscular mycorrhizal fungus.</title>
        <authorList>
            <person name="Chen E.C.H."/>
            <person name="Morin E."/>
            <person name="Baudet D."/>
            <person name="Noel J."/>
            <person name="Ndikumana S."/>
            <person name="Charron P."/>
            <person name="St-Onge C."/>
            <person name="Giorgi J."/>
            <person name="Grigoriev I.V."/>
            <person name="Roux C."/>
            <person name="Martin F.M."/>
            <person name="Corradi N."/>
        </authorList>
    </citation>
    <scope>NUCLEOTIDE SEQUENCE [LARGE SCALE GENOMIC DNA]</scope>
    <source>
        <strain evidence="1 2">A1</strain>
    </source>
</reference>
<evidence type="ECO:0000313" key="2">
    <source>
        <dbReference type="Proteomes" id="UP000232688"/>
    </source>
</evidence>
<proteinExistence type="predicted"/>
<accession>A0A2N0S6X9</accession>
<dbReference type="EMBL" id="LLXH01000174">
    <property type="protein sequence ID" value="PKC71297.1"/>
    <property type="molecule type" value="Genomic_DNA"/>
</dbReference>
<dbReference type="Proteomes" id="UP000232688">
    <property type="component" value="Unassembled WGS sequence"/>
</dbReference>
<name>A0A2N0S6X9_9GLOM</name>
<dbReference type="VEuPathDB" id="FungiDB:RhiirA1_453695"/>
<comment type="caution">
    <text evidence="1">The sequence shown here is derived from an EMBL/GenBank/DDBJ whole genome shotgun (WGS) entry which is preliminary data.</text>
</comment>
<dbReference type="AlphaFoldDB" id="A0A2N0S6X9"/>
<organism evidence="1 2">
    <name type="scientific">Rhizophagus irregularis</name>
    <dbReference type="NCBI Taxonomy" id="588596"/>
    <lineage>
        <taxon>Eukaryota</taxon>
        <taxon>Fungi</taxon>
        <taxon>Fungi incertae sedis</taxon>
        <taxon>Mucoromycota</taxon>
        <taxon>Glomeromycotina</taxon>
        <taxon>Glomeromycetes</taxon>
        <taxon>Glomerales</taxon>
        <taxon>Glomeraceae</taxon>
        <taxon>Rhizophagus</taxon>
    </lineage>
</organism>